<dbReference type="RefSeq" id="WP_123592606.1">
    <property type="nucleotide sequence ID" value="NZ_AYKF01000143.1"/>
</dbReference>
<sequence length="538" mass="59951">MSDVKEHRLKHVDQKRRRLLGRIGSLAGISILSPTFLLAAGKNQAIAGSNRRAPSYRGVGQGPFDVDLRLRAQPDTAPILPGTPSEVWRYTAALIHGPQNTLTSLGESYPGPLIRLHRGQRARVRLENRLPEDTTVHWHGLHVPSDVDGQPRLPIKPDEDMTVAFDVVDRAGLYWYHPHPHGRDGGRVGFQSYAGLAGPLIIEDETERALGLPDGDQEMILVLQDRRFAGDNELTYLGGTGSMMTRMRGFLGDRILINGRPPEIREVGTQPYRLRILNGSNARIYKLAWSDGRPVTVIGTDGGLLARAQPQPYVTLAPAQRIDLWVDFSDATIGNELRLVSDHYRAGMMGGMGGMMGNMMGGSGLPAGARFDLLTLRVTHRSRDGRSLPTVLNDDLKPPHMTPNTPIRRFDLATQMMRGFSINGRQFEGTTVADDEIVLLGDTEIWEFVNDTMMPHPMHVHGLQFAVVERQKIDDQRGWSELGGGLVDAGLHDTVLVLPGERVRIALTFTDFEGFYMYHCHNMEHEDNGMMRYYRVRS</sequence>
<keyword evidence="3" id="KW-0472">Membrane</keyword>
<evidence type="ECO:0000313" key="7">
    <source>
        <dbReference type="Proteomes" id="UP000285123"/>
    </source>
</evidence>
<keyword evidence="3" id="KW-0812">Transmembrane</keyword>
<evidence type="ECO:0000259" key="4">
    <source>
        <dbReference type="Pfam" id="PF07731"/>
    </source>
</evidence>
<dbReference type="InterPro" id="IPR008972">
    <property type="entry name" value="Cupredoxin"/>
</dbReference>
<dbReference type="PANTHER" id="PTHR48267">
    <property type="entry name" value="CUPREDOXIN SUPERFAMILY PROTEIN"/>
    <property type="match status" value="1"/>
</dbReference>
<keyword evidence="2" id="KW-0560">Oxidoreductase</keyword>
<feature type="domain" description="Plastocyanin-like" evidence="4">
    <location>
        <begin position="405"/>
        <end position="537"/>
    </location>
</feature>
<reference evidence="6 7" key="1">
    <citation type="submission" date="2013-10" db="EMBL/GenBank/DDBJ databases">
        <title>Salinisphaera halophila YIM 95161 Genome Sequencing.</title>
        <authorList>
            <person name="Lai Q."/>
            <person name="Li C."/>
            <person name="Shao Z."/>
        </authorList>
    </citation>
    <scope>NUCLEOTIDE SEQUENCE [LARGE SCALE GENOMIC DNA]</scope>
    <source>
        <strain evidence="6 7">YIM 95161</strain>
    </source>
</reference>
<evidence type="ECO:0000256" key="1">
    <source>
        <dbReference type="ARBA" id="ARBA00022723"/>
    </source>
</evidence>
<dbReference type="PROSITE" id="PS00080">
    <property type="entry name" value="MULTICOPPER_OXIDASE2"/>
    <property type="match status" value="1"/>
</dbReference>
<keyword evidence="1" id="KW-0479">Metal-binding</keyword>
<dbReference type="PROSITE" id="PS00079">
    <property type="entry name" value="MULTICOPPER_OXIDASE1"/>
    <property type="match status" value="1"/>
</dbReference>
<dbReference type="OrthoDB" id="9757546at2"/>
<dbReference type="EMBL" id="AYKF01000143">
    <property type="protein sequence ID" value="ROO23127.1"/>
    <property type="molecule type" value="Genomic_DNA"/>
</dbReference>
<gene>
    <name evidence="6" type="ORF">SAHL_17145</name>
</gene>
<dbReference type="Gene3D" id="2.60.40.420">
    <property type="entry name" value="Cupredoxins - blue copper proteins"/>
    <property type="match status" value="3"/>
</dbReference>
<evidence type="ECO:0000256" key="2">
    <source>
        <dbReference type="ARBA" id="ARBA00023002"/>
    </source>
</evidence>
<dbReference type="InterPro" id="IPR045087">
    <property type="entry name" value="Cu-oxidase_fam"/>
</dbReference>
<dbReference type="GO" id="GO:0016491">
    <property type="term" value="F:oxidoreductase activity"/>
    <property type="evidence" value="ECO:0007669"/>
    <property type="project" value="UniProtKB-KW"/>
</dbReference>
<dbReference type="SUPFAM" id="SSF49503">
    <property type="entry name" value="Cupredoxins"/>
    <property type="match status" value="3"/>
</dbReference>
<organism evidence="6 7">
    <name type="scientific">Salinisphaera orenii YIM 95161</name>
    <dbReference type="NCBI Taxonomy" id="1051139"/>
    <lineage>
        <taxon>Bacteria</taxon>
        <taxon>Pseudomonadati</taxon>
        <taxon>Pseudomonadota</taxon>
        <taxon>Gammaproteobacteria</taxon>
        <taxon>Salinisphaerales</taxon>
        <taxon>Salinisphaeraceae</taxon>
        <taxon>Salinisphaera</taxon>
    </lineage>
</organism>
<dbReference type="GO" id="GO:0005507">
    <property type="term" value="F:copper ion binding"/>
    <property type="evidence" value="ECO:0007669"/>
    <property type="project" value="InterPro"/>
</dbReference>
<dbReference type="InterPro" id="IPR011706">
    <property type="entry name" value="Cu-oxidase_C"/>
</dbReference>
<evidence type="ECO:0000256" key="3">
    <source>
        <dbReference type="SAM" id="Phobius"/>
    </source>
</evidence>
<accession>A0A423PDM2</accession>
<dbReference type="InterPro" id="IPR011707">
    <property type="entry name" value="Cu-oxidase-like_N"/>
</dbReference>
<evidence type="ECO:0000313" key="6">
    <source>
        <dbReference type="EMBL" id="ROO23127.1"/>
    </source>
</evidence>
<comment type="caution">
    <text evidence="6">The sequence shown here is derived from an EMBL/GenBank/DDBJ whole genome shotgun (WGS) entry which is preliminary data.</text>
</comment>
<dbReference type="PANTHER" id="PTHR48267:SF1">
    <property type="entry name" value="BILIRUBIN OXIDASE"/>
    <property type="match status" value="1"/>
</dbReference>
<dbReference type="InterPro" id="IPR002355">
    <property type="entry name" value="Cu_oxidase_Cu_BS"/>
</dbReference>
<protein>
    <submittedName>
        <fullName evidence="6">Copper oxidase</fullName>
    </submittedName>
</protein>
<name>A0A423PDM2_9GAMM</name>
<dbReference type="Pfam" id="PF07731">
    <property type="entry name" value="Cu-oxidase_2"/>
    <property type="match status" value="1"/>
</dbReference>
<feature type="transmembrane region" description="Helical" evidence="3">
    <location>
        <begin position="20"/>
        <end position="41"/>
    </location>
</feature>
<dbReference type="Pfam" id="PF07732">
    <property type="entry name" value="Cu-oxidase_3"/>
    <property type="match status" value="1"/>
</dbReference>
<dbReference type="InterPro" id="IPR033138">
    <property type="entry name" value="Cu_oxidase_CS"/>
</dbReference>
<dbReference type="AlphaFoldDB" id="A0A423PDM2"/>
<dbReference type="Proteomes" id="UP000285123">
    <property type="component" value="Unassembled WGS sequence"/>
</dbReference>
<evidence type="ECO:0000259" key="5">
    <source>
        <dbReference type="Pfam" id="PF07732"/>
    </source>
</evidence>
<keyword evidence="3" id="KW-1133">Transmembrane helix</keyword>
<proteinExistence type="predicted"/>
<feature type="domain" description="Plastocyanin-like" evidence="5">
    <location>
        <begin position="96"/>
        <end position="206"/>
    </location>
</feature>